<feature type="domain" description="HTH araC/xylS-type" evidence="4">
    <location>
        <begin position="223"/>
        <end position="326"/>
    </location>
</feature>
<dbReference type="InterPro" id="IPR009057">
    <property type="entry name" value="Homeodomain-like_sf"/>
</dbReference>
<dbReference type="InterPro" id="IPR014710">
    <property type="entry name" value="RmlC-like_jellyroll"/>
</dbReference>
<evidence type="ECO:0000259" key="4">
    <source>
        <dbReference type="PROSITE" id="PS01124"/>
    </source>
</evidence>
<dbReference type="Gene3D" id="1.10.10.60">
    <property type="entry name" value="Homeodomain-like"/>
    <property type="match status" value="2"/>
</dbReference>
<dbReference type="AlphaFoldDB" id="A0A2T4ZBT8"/>
<dbReference type="PROSITE" id="PS01124">
    <property type="entry name" value="HTH_ARAC_FAMILY_2"/>
    <property type="match status" value="1"/>
</dbReference>
<dbReference type="GO" id="GO:0003700">
    <property type="term" value="F:DNA-binding transcription factor activity"/>
    <property type="evidence" value="ECO:0007669"/>
    <property type="project" value="InterPro"/>
</dbReference>
<evidence type="ECO:0000313" key="6">
    <source>
        <dbReference type="Proteomes" id="UP000241639"/>
    </source>
</evidence>
<dbReference type="SMART" id="SM00342">
    <property type="entry name" value="HTH_ARAC"/>
    <property type="match status" value="1"/>
</dbReference>
<evidence type="ECO:0000256" key="2">
    <source>
        <dbReference type="ARBA" id="ARBA00023125"/>
    </source>
</evidence>
<dbReference type="SUPFAM" id="SSF46689">
    <property type="entry name" value="Homeodomain-like"/>
    <property type="match status" value="1"/>
</dbReference>
<comment type="caution">
    <text evidence="5">The sequence shown here is derived from an EMBL/GenBank/DDBJ whole genome shotgun (WGS) entry which is preliminary data.</text>
</comment>
<dbReference type="InterPro" id="IPR037923">
    <property type="entry name" value="HTH-like"/>
</dbReference>
<dbReference type="CDD" id="cd02208">
    <property type="entry name" value="cupin_RmlC-like"/>
    <property type="match status" value="1"/>
</dbReference>
<dbReference type="InterPro" id="IPR018060">
    <property type="entry name" value="HTH_AraC"/>
</dbReference>
<dbReference type="InterPro" id="IPR003313">
    <property type="entry name" value="AraC-bd"/>
</dbReference>
<gene>
    <name evidence="5" type="ORF">C8J48_1978</name>
</gene>
<evidence type="ECO:0000313" key="5">
    <source>
        <dbReference type="EMBL" id="PTM59363.1"/>
    </source>
</evidence>
<reference evidence="5 6" key="1">
    <citation type="submission" date="2018-04" db="EMBL/GenBank/DDBJ databases">
        <title>Genomic Encyclopedia of Archaeal and Bacterial Type Strains, Phase II (KMG-II): from individual species to whole genera.</title>
        <authorList>
            <person name="Goeker M."/>
        </authorList>
    </citation>
    <scope>NUCLEOTIDE SEQUENCE [LARGE SCALE GENOMIC DNA]</scope>
    <source>
        <strain evidence="5 6">DSM 45169</strain>
    </source>
</reference>
<sequence length="340" mass="39604">MVNENSSREALSKVVLKQRYNKEKMEGSNVNLIFTDDGQASEDITKQYVISESIYPDTKTELELFGVHIRQVKGSWVYPEHHHTIYEINWVLNGHQIFTIEGRQHQQFTGDLILVRPGELHTSRGGNTEPFTYLCIHFNIDDKLFLPYLTHVDPLFFKADSSLARRMAPFLERIATLLKHPKFGLVEKMNMQALMFEMLGMLVIGLDEQEGRPLSERTVELAYQIAEQIERNLERSGQLQNSKIEKIATELNISVSYCNQLFKKVYHMSPRRYWSFKKLNKAKALLLQKNMTIEAVADELGYYDLSHFSRQFKRWTGLTPSQFRNNHTTRIDGRTKAAKR</sequence>
<evidence type="ECO:0000256" key="1">
    <source>
        <dbReference type="ARBA" id="ARBA00023015"/>
    </source>
</evidence>
<dbReference type="PANTHER" id="PTHR43280:SF28">
    <property type="entry name" value="HTH-TYPE TRANSCRIPTIONAL ACTIVATOR RHAS"/>
    <property type="match status" value="1"/>
</dbReference>
<dbReference type="Pfam" id="PF02311">
    <property type="entry name" value="AraC_binding"/>
    <property type="match status" value="1"/>
</dbReference>
<evidence type="ECO:0000256" key="3">
    <source>
        <dbReference type="ARBA" id="ARBA00023163"/>
    </source>
</evidence>
<organism evidence="5 6">
    <name type="scientific">Desmospora activa DSM 45169</name>
    <dbReference type="NCBI Taxonomy" id="1121389"/>
    <lineage>
        <taxon>Bacteria</taxon>
        <taxon>Bacillati</taxon>
        <taxon>Bacillota</taxon>
        <taxon>Bacilli</taxon>
        <taxon>Bacillales</taxon>
        <taxon>Thermoactinomycetaceae</taxon>
        <taxon>Desmospora</taxon>
    </lineage>
</organism>
<dbReference type="EMBL" id="PZZP01000001">
    <property type="protein sequence ID" value="PTM59363.1"/>
    <property type="molecule type" value="Genomic_DNA"/>
</dbReference>
<dbReference type="SUPFAM" id="SSF51215">
    <property type="entry name" value="Regulatory protein AraC"/>
    <property type="match status" value="1"/>
</dbReference>
<keyword evidence="2 5" id="KW-0238">DNA-binding</keyword>
<dbReference type="PROSITE" id="PS00041">
    <property type="entry name" value="HTH_ARAC_FAMILY_1"/>
    <property type="match status" value="1"/>
</dbReference>
<keyword evidence="6" id="KW-1185">Reference proteome</keyword>
<proteinExistence type="predicted"/>
<keyword evidence="3" id="KW-0804">Transcription</keyword>
<dbReference type="Pfam" id="PF12833">
    <property type="entry name" value="HTH_18"/>
    <property type="match status" value="1"/>
</dbReference>
<accession>A0A2T4ZBT8</accession>
<dbReference type="PANTHER" id="PTHR43280">
    <property type="entry name" value="ARAC-FAMILY TRANSCRIPTIONAL REGULATOR"/>
    <property type="match status" value="1"/>
</dbReference>
<keyword evidence="1" id="KW-0805">Transcription regulation</keyword>
<dbReference type="InterPro" id="IPR020449">
    <property type="entry name" value="Tscrpt_reg_AraC-type_HTH"/>
</dbReference>
<protein>
    <submittedName>
        <fullName evidence="5">AraC-like DNA-binding protein</fullName>
    </submittedName>
</protein>
<dbReference type="GO" id="GO:0043565">
    <property type="term" value="F:sequence-specific DNA binding"/>
    <property type="evidence" value="ECO:0007669"/>
    <property type="project" value="InterPro"/>
</dbReference>
<dbReference type="PRINTS" id="PR00032">
    <property type="entry name" value="HTHARAC"/>
</dbReference>
<dbReference type="Proteomes" id="UP000241639">
    <property type="component" value="Unassembled WGS sequence"/>
</dbReference>
<dbReference type="InterPro" id="IPR018062">
    <property type="entry name" value="HTH_AraC-typ_CS"/>
</dbReference>
<dbReference type="Gene3D" id="2.60.120.10">
    <property type="entry name" value="Jelly Rolls"/>
    <property type="match status" value="1"/>
</dbReference>
<name>A0A2T4ZBT8_9BACL</name>